<feature type="transmembrane region" description="Helical" evidence="8">
    <location>
        <begin position="298"/>
        <end position="317"/>
    </location>
</feature>
<evidence type="ECO:0000256" key="4">
    <source>
        <dbReference type="ARBA" id="ARBA00022475"/>
    </source>
</evidence>
<dbReference type="RefSeq" id="WP_132010318.1">
    <property type="nucleotide sequence ID" value="NZ_JBHUNN010000001.1"/>
</dbReference>
<dbReference type="GO" id="GO:0033214">
    <property type="term" value="P:siderophore-iron import into cell"/>
    <property type="evidence" value="ECO:0007669"/>
    <property type="project" value="TreeGrafter"/>
</dbReference>
<evidence type="ECO:0000313" key="10">
    <source>
        <dbReference type="Proteomes" id="UP000294881"/>
    </source>
</evidence>
<dbReference type="Pfam" id="PF01032">
    <property type="entry name" value="FecCD"/>
    <property type="match status" value="1"/>
</dbReference>
<proteinExistence type="inferred from homology"/>
<feature type="transmembrane region" description="Helical" evidence="8">
    <location>
        <begin position="262"/>
        <end position="283"/>
    </location>
</feature>
<keyword evidence="3" id="KW-0813">Transport</keyword>
<dbReference type="InterPro" id="IPR000522">
    <property type="entry name" value="ABC_transptr_permease_BtuC"/>
</dbReference>
<keyword evidence="5 8" id="KW-0812">Transmembrane</keyword>
<dbReference type="InterPro" id="IPR037294">
    <property type="entry name" value="ABC_BtuC-like"/>
</dbReference>
<dbReference type="OrthoDB" id="9811975at2"/>
<keyword evidence="10" id="KW-1185">Reference proteome</keyword>
<comment type="subcellular location">
    <subcellularLocation>
        <location evidence="1">Cell membrane</location>
        <topology evidence="1">Multi-pass membrane protein</topology>
    </subcellularLocation>
</comment>
<evidence type="ECO:0000256" key="5">
    <source>
        <dbReference type="ARBA" id="ARBA00022692"/>
    </source>
</evidence>
<dbReference type="CDD" id="cd06550">
    <property type="entry name" value="TM_ABC_iron-siderophores_like"/>
    <property type="match status" value="1"/>
</dbReference>
<gene>
    <name evidence="9" type="ORF">EV666_11835</name>
</gene>
<evidence type="ECO:0000256" key="2">
    <source>
        <dbReference type="ARBA" id="ARBA00007935"/>
    </source>
</evidence>
<keyword evidence="4" id="KW-1003">Cell membrane</keyword>
<dbReference type="AlphaFoldDB" id="A0A4R2GM79"/>
<keyword evidence="6 8" id="KW-1133">Transmembrane helix</keyword>
<feature type="transmembrane region" description="Helical" evidence="8">
    <location>
        <begin position="168"/>
        <end position="189"/>
    </location>
</feature>
<dbReference type="SUPFAM" id="SSF81345">
    <property type="entry name" value="ABC transporter involved in vitamin B12 uptake, BtuC"/>
    <property type="match status" value="1"/>
</dbReference>
<dbReference type="Gene3D" id="1.10.3470.10">
    <property type="entry name" value="ABC transporter involved in vitamin B12 uptake, BtuC"/>
    <property type="match status" value="1"/>
</dbReference>
<feature type="transmembrane region" description="Helical" evidence="8">
    <location>
        <begin position="136"/>
        <end position="156"/>
    </location>
</feature>
<organism evidence="9 10">
    <name type="scientific">Camelimonas lactis</name>
    <dbReference type="NCBI Taxonomy" id="659006"/>
    <lineage>
        <taxon>Bacteria</taxon>
        <taxon>Pseudomonadati</taxon>
        <taxon>Pseudomonadota</taxon>
        <taxon>Alphaproteobacteria</taxon>
        <taxon>Hyphomicrobiales</taxon>
        <taxon>Chelatococcaceae</taxon>
        <taxon>Camelimonas</taxon>
    </lineage>
</organism>
<feature type="transmembrane region" description="Helical" evidence="8">
    <location>
        <begin position="110"/>
        <end position="130"/>
    </location>
</feature>
<dbReference type="FunFam" id="1.10.3470.10:FF:000001">
    <property type="entry name" value="Vitamin B12 ABC transporter permease BtuC"/>
    <property type="match status" value="1"/>
</dbReference>
<sequence length="351" mass="35841">MATIEPPATARARRHRALAPGLLVVALLLGAMAGSLAVGSARIPFAEVRDIILSRILPTGAAPYWKPGLEAIVWDLRLPRILLAALVGAGLGMVGAAMQSATRNPLADPYLLGVAAGAVFGANLAILHVGDILGPATTPLFAFAGALGATLIVLSIARLTGSTTADRLILSGVAVSFVVTACANLLILFADQRSAANVMFWTLGGFGAADWGVLPAPAIALAVGGGWFLLKRRDLNALAMGDETATTLGIAVNRARLLHMTAGAFITGVMVSVSGMIGFVGLMTPHLVRMAVGGDNRVVLPASALVGALFLVLADIASRTIIAPDDLPVGVVTGVIGGLFFVLVLRKRTGA</sequence>
<evidence type="ECO:0000256" key="7">
    <source>
        <dbReference type="ARBA" id="ARBA00023136"/>
    </source>
</evidence>
<comment type="similarity">
    <text evidence="2">Belongs to the binding-protein-dependent transport system permease family. FecCD subfamily.</text>
</comment>
<evidence type="ECO:0000256" key="8">
    <source>
        <dbReference type="SAM" id="Phobius"/>
    </source>
</evidence>
<accession>A0A4R2GM79</accession>
<dbReference type="PANTHER" id="PTHR30472">
    <property type="entry name" value="FERRIC ENTEROBACTIN TRANSPORT SYSTEM PERMEASE PROTEIN"/>
    <property type="match status" value="1"/>
</dbReference>
<protein>
    <submittedName>
        <fullName evidence="9">Iron complex transport system permease protein</fullName>
    </submittedName>
</protein>
<dbReference type="GO" id="GO:0005886">
    <property type="term" value="C:plasma membrane"/>
    <property type="evidence" value="ECO:0007669"/>
    <property type="project" value="UniProtKB-SubCell"/>
</dbReference>
<comment type="caution">
    <text evidence="9">The sequence shown here is derived from an EMBL/GenBank/DDBJ whole genome shotgun (WGS) entry which is preliminary data.</text>
</comment>
<keyword evidence="7 8" id="KW-0472">Membrane</keyword>
<evidence type="ECO:0000256" key="1">
    <source>
        <dbReference type="ARBA" id="ARBA00004651"/>
    </source>
</evidence>
<reference evidence="9 10" key="1">
    <citation type="submission" date="2019-03" db="EMBL/GenBank/DDBJ databases">
        <title>Genomic Encyclopedia of Type Strains, Phase IV (KMG-IV): sequencing the most valuable type-strain genomes for metagenomic binning, comparative biology and taxonomic classification.</title>
        <authorList>
            <person name="Goeker M."/>
        </authorList>
    </citation>
    <scope>NUCLEOTIDE SEQUENCE [LARGE SCALE GENOMIC DNA]</scope>
    <source>
        <strain evidence="9 10">DSM 22958</strain>
    </source>
</reference>
<feature type="transmembrane region" description="Helical" evidence="8">
    <location>
        <begin position="81"/>
        <end position="98"/>
    </location>
</feature>
<evidence type="ECO:0000256" key="3">
    <source>
        <dbReference type="ARBA" id="ARBA00022448"/>
    </source>
</evidence>
<evidence type="ECO:0000256" key="6">
    <source>
        <dbReference type="ARBA" id="ARBA00022989"/>
    </source>
</evidence>
<name>A0A4R2GM79_9HYPH</name>
<evidence type="ECO:0000313" key="9">
    <source>
        <dbReference type="EMBL" id="TCO09428.1"/>
    </source>
</evidence>
<feature type="transmembrane region" description="Helical" evidence="8">
    <location>
        <begin position="209"/>
        <end position="230"/>
    </location>
</feature>
<dbReference type="Proteomes" id="UP000294881">
    <property type="component" value="Unassembled WGS sequence"/>
</dbReference>
<dbReference type="GO" id="GO:0022857">
    <property type="term" value="F:transmembrane transporter activity"/>
    <property type="evidence" value="ECO:0007669"/>
    <property type="project" value="InterPro"/>
</dbReference>
<dbReference type="EMBL" id="SLWL01000018">
    <property type="protein sequence ID" value="TCO09428.1"/>
    <property type="molecule type" value="Genomic_DNA"/>
</dbReference>
<feature type="transmembrane region" description="Helical" evidence="8">
    <location>
        <begin position="329"/>
        <end position="345"/>
    </location>
</feature>
<dbReference type="PANTHER" id="PTHR30472:SF67">
    <property type="entry name" value="PERMEASE OF ABC TRANSPORTER-RELATED"/>
    <property type="match status" value="1"/>
</dbReference>